<dbReference type="Proteomes" id="UP000186594">
    <property type="component" value="Unassembled WGS sequence"/>
</dbReference>
<dbReference type="InterPro" id="IPR001910">
    <property type="entry name" value="Inosine/uridine_hydrolase_dom"/>
</dbReference>
<comment type="similarity">
    <text evidence="1">Belongs to the IUNH family.</text>
</comment>
<proteinExistence type="inferred from homology"/>
<gene>
    <name evidence="5" type="ORF">NEOLI_003699</name>
</gene>
<sequence length="164" mass="17193">MAPLDQTPLWLDCDPGHDDALAIILAAHSPDIHLLGISTTHGNTSLSHTTENALRILTAINRDDIPVYAGAEKPIMRPPIYAPQIHGESGLDGTDLLPLSSSKVRTEKAINAMAEAILGCPPGETVLCATGPVTNVAHLISVYPEVADHLREVVIMGGAIGSGK</sequence>
<evidence type="ECO:0000256" key="3">
    <source>
        <dbReference type="ARBA" id="ARBA00023295"/>
    </source>
</evidence>
<dbReference type="SUPFAM" id="SSF53590">
    <property type="entry name" value="Nucleoside hydrolase"/>
    <property type="match status" value="1"/>
</dbReference>
<keyword evidence="2" id="KW-0378">Hydrolase</keyword>
<feature type="domain" description="Inosine/uridine-preferring nucleoside hydrolase" evidence="4">
    <location>
        <begin position="9"/>
        <end position="161"/>
    </location>
</feature>
<reference evidence="5 6" key="1">
    <citation type="submission" date="2016-04" db="EMBL/GenBank/DDBJ databases">
        <title>Evolutionary innovation and constraint leading to complex multicellularity in the Ascomycota.</title>
        <authorList>
            <person name="Cisse O."/>
            <person name="Nguyen A."/>
            <person name="Hewitt D.A."/>
            <person name="Jedd G."/>
            <person name="Stajich J.E."/>
        </authorList>
    </citation>
    <scope>NUCLEOTIDE SEQUENCE [LARGE SCALE GENOMIC DNA]</scope>
    <source>
        <strain evidence="5 6">DAH-3</strain>
    </source>
</reference>
<evidence type="ECO:0000313" key="5">
    <source>
        <dbReference type="EMBL" id="OLL23868.1"/>
    </source>
</evidence>
<dbReference type="InterPro" id="IPR036452">
    <property type="entry name" value="Ribo_hydro-like"/>
</dbReference>
<dbReference type="Pfam" id="PF01156">
    <property type="entry name" value="IU_nuc_hydro"/>
    <property type="match status" value="1"/>
</dbReference>
<dbReference type="STRING" id="1198029.A0A1U7LML1"/>
<dbReference type="OrthoDB" id="432381at2759"/>
<evidence type="ECO:0000313" key="6">
    <source>
        <dbReference type="Proteomes" id="UP000186594"/>
    </source>
</evidence>
<dbReference type="Gene3D" id="3.90.245.10">
    <property type="entry name" value="Ribonucleoside hydrolase-like"/>
    <property type="match status" value="1"/>
</dbReference>
<dbReference type="InterPro" id="IPR023186">
    <property type="entry name" value="IUNH"/>
</dbReference>
<dbReference type="GO" id="GO:0006152">
    <property type="term" value="P:purine nucleoside catabolic process"/>
    <property type="evidence" value="ECO:0007669"/>
    <property type="project" value="TreeGrafter"/>
</dbReference>
<evidence type="ECO:0000256" key="2">
    <source>
        <dbReference type="ARBA" id="ARBA00022801"/>
    </source>
</evidence>
<protein>
    <recommendedName>
        <fullName evidence="4">Inosine/uridine-preferring nucleoside hydrolase domain-containing protein</fullName>
    </recommendedName>
</protein>
<dbReference type="PANTHER" id="PTHR12304">
    <property type="entry name" value="INOSINE-URIDINE PREFERRING NUCLEOSIDE HYDROLASE"/>
    <property type="match status" value="1"/>
</dbReference>
<dbReference type="AlphaFoldDB" id="A0A1U7LML1"/>
<dbReference type="GO" id="GO:0005829">
    <property type="term" value="C:cytosol"/>
    <property type="evidence" value="ECO:0007669"/>
    <property type="project" value="TreeGrafter"/>
</dbReference>
<organism evidence="5 6">
    <name type="scientific">Neolecta irregularis (strain DAH-3)</name>
    <dbReference type="NCBI Taxonomy" id="1198029"/>
    <lineage>
        <taxon>Eukaryota</taxon>
        <taxon>Fungi</taxon>
        <taxon>Dikarya</taxon>
        <taxon>Ascomycota</taxon>
        <taxon>Taphrinomycotina</taxon>
        <taxon>Neolectales</taxon>
        <taxon>Neolectaceae</taxon>
        <taxon>Neolecta</taxon>
    </lineage>
</organism>
<evidence type="ECO:0000256" key="1">
    <source>
        <dbReference type="ARBA" id="ARBA00009176"/>
    </source>
</evidence>
<dbReference type="OMA" id="MGDRKKI"/>
<dbReference type="EMBL" id="LXFE01001151">
    <property type="protein sequence ID" value="OLL23868.1"/>
    <property type="molecule type" value="Genomic_DNA"/>
</dbReference>
<accession>A0A1U7LML1</accession>
<keyword evidence="3" id="KW-0326">Glycosidase</keyword>
<dbReference type="GO" id="GO:0008477">
    <property type="term" value="F:purine nucleosidase activity"/>
    <property type="evidence" value="ECO:0007669"/>
    <property type="project" value="TreeGrafter"/>
</dbReference>
<dbReference type="PANTHER" id="PTHR12304:SF4">
    <property type="entry name" value="URIDINE NUCLEOSIDASE"/>
    <property type="match status" value="1"/>
</dbReference>
<comment type="caution">
    <text evidence="5">The sequence shown here is derived from an EMBL/GenBank/DDBJ whole genome shotgun (WGS) entry which is preliminary data.</text>
</comment>
<evidence type="ECO:0000259" key="4">
    <source>
        <dbReference type="Pfam" id="PF01156"/>
    </source>
</evidence>
<keyword evidence="6" id="KW-1185">Reference proteome</keyword>
<name>A0A1U7LML1_NEOID</name>